<keyword evidence="3" id="KW-1185">Reference proteome</keyword>
<evidence type="ECO:0008006" key="4">
    <source>
        <dbReference type="Google" id="ProtNLM"/>
    </source>
</evidence>
<dbReference type="EMBL" id="JAUEPR010000005">
    <property type="protein sequence ID" value="KAK0485234.1"/>
    <property type="molecule type" value="Genomic_DNA"/>
</dbReference>
<evidence type="ECO:0000313" key="3">
    <source>
        <dbReference type="Proteomes" id="UP001175227"/>
    </source>
</evidence>
<evidence type="ECO:0000313" key="2">
    <source>
        <dbReference type="EMBL" id="KAK0485234.1"/>
    </source>
</evidence>
<evidence type="ECO:0000256" key="1">
    <source>
        <dbReference type="SAM" id="SignalP"/>
    </source>
</evidence>
<name>A0AA39UJE0_9AGAR</name>
<gene>
    <name evidence="2" type="ORF">IW261DRAFT_891547</name>
</gene>
<comment type="caution">
    <text evidence="2">The sequence shown here is derived from an EMBL/GenBank/DDBJ whole genome shotgun (WGS) entry which is preliminary data.</text>
</comment>
<sequence>MLSLFLLVSMEISYLIYGAGRSYLSALLSTVWTECRTAKRGGNHNNEFLCSQDVDTSSGKATRDSSILTIPPAFSRIQTNGTFFGHRIIHCLVPFCASNSITTNILGSRSGILNQPRPDLNGYSRLTRFRA</sequence>
<reference evidence="2" key="1">
    <citation type="submission" date="2023-06" db="EMBL/GenBank/DDBJ databases">
        <authorList>
            <consortium name="Lawrence Berkeley National Laboratory"/>
            <person name="Ahrendt S."/>
            <person name="Sahu N."/>
            <person name="Indic B."/>
            <person name="Wong-Bajracharya J."/>
            <person name="Merenyi Z."/>
            <person name="Ke H.-M."/>
            <person name="Monk M."/>
            <person name="Kocsube S."/>
            <person name="Drula E."/>
            <person name="Lipzen A."/>
            <person name="Balint B."/>
            <person name="Henrissat B."/>
            <person name="Andreopoulos B."/>
            <person name="Martin F.M."/>
            <person name="Harder C.B."/>
            <person name="Rigling D."/>
            <person name="Ford K.L."/>
            <person name="Foster G.D."/>
            <person name="Pangilinan J."/>
            <person name="Papanicolaou A."/>
            <person name="Barry K."/>
            <person name="LaButti K."/>
            <person name="Viragh M."/>
            <person name="Koriabine M."/>
            <person name="Yan M."/>
            <person name="Riley R."/>
            <person name="Champramary S."/>
            <person name="Plett K.L."/>
            <person name="Tsai I.J."/>
            <person name="Slot J."/>
            <person name="Sipos G."/>
            <person name="Plett J."/>
            <person name="Nagy L.G."/>
            <person name="Grigoriev I.V."/>
        </authorList>
    </citation>
    <scope>NUCLEOTIDE SEQUENCE</scope>
    <source>
        <strain evidence="2">ICMP 16352</strain>
    </source>
</reference>
<protein>
    <recommendedName>
        <fullName evidence="4">Secreted protein</fullName>
    </recommendedName>
</protein>
<feature type="chain" id="PRO_5041391116" description="Secreted protein" evidence="1">
    <location>
        <begin position="19"/>
        <end position="131"/>
    </location>
</feature>
<dbReference type="Proteomes" id="UP001175227">
    <property type="component" value="Unassembled WGS sequence"/>
</dbReference>
<dbReference type="AlphaFoldDB" id="A0AA39UJE0"/>
<accession>A0AA39UJE0</accession>
<keyword evidence="1" id="KW-0732">Signal</keyword>
<feature type="signal peptide" evidence="1">
    <location>
        <begin position="1"/>
        <end position="18"/>
    </location>
</feature>
<proteinExistence type="predicted"/>
<organism evidence="2 3">
    <name type="scientific">Armillaria novae-zelandiae</name>
    <dbReference type="NCBI Taxonomy" id="153914"/>
    <lineage>
        <taxon>Eukaryota</taxon>
        <taxon>Fungi</taxon>
        <taxon>Dikarya</taxon>
        <taxon>Basidiomycota</taxon>
        <taxon>Agaricomycotina</taxon>
        <taxon>Agaricomycetes</taxon>
        <taxon>Agaricomycetidae</taxon>
        <taxon>Agaricales</taxon>
        <taxon>Marasmiineae</taxon>
        <taxon>Physalacriaceae</taxon>
        <taxon>Armillaria</taxon>
    </lineage>
</organism>